<feature type="compositionally biased region" description="Polar residues" evidence="1">
    <location>
        <begin position="94"/>
        <end position="103"/>
    </location>
</feature>
<keyword evidence="4" id="KW-1185">Reference proteome</keyword>
<reference evidence="4" key="1">
    <citation type="submission" date="2010-05" db="EMBL/GenBank/DDBJ databases">
        <title>The genome sequence of Magnaporthe poae strain ATCC 64411.</title>
        <authorList>
            <person name="Ma L.-J."/>
            <person name="Dead R."/>
            <person name="Young S."/>
            <person name="Zeng Q."/>
            <person name="Koehrsen M."/>
            <person name="Alvarado L."/>
            <person name="Berlin A."/>
            <person name="Chapman S.B."/>
            <person name="Chen Z."/>
            <person name="Freedman E."/>
            <person name="Gellesch M."/>
            <person name="Goldberg J."/>
            <person name="Griggs A."/>
            <person name="Gujja S."/>
            <person name="Heilman E.R."/>
            <person name="Heiman D."/>
            <person name="Hepburn T."/>
            <person name="Howarth C."/>
            <person name="Jen D."/>
            <person name="Larson L."/>
            <person name="Mehta T."/>
            <person name="Neiman D."/>
            <person name="Pearson M."/>
            <person name="Roberts A."/>
            <person name="Saif S."/>
            <person name="Shea T."/>
            <person name="Shenoy N."/>
            <person name="Sisk P."/>
            <person name="Stolte C."/>
            <person name="Sykes S."/>
            <person name="Walk T."/>
            <person name="White J."/>
            <person name="Yandava C."/>
            <person name="Haas B."/>
            <person name="Nusbaum C."/>
            <person name="Birren B."/>
        </authorList>
    </citation>
    <scope>NUCLEOTIDE SEQUENCE [LARGE SCALE GENOMIC DNA]</scope>
    <source>
        <strain evidence="4">ATCC 64411 / 73-15</strain>
    </source>
</reference>
<gene>
    <name evidence="2" type="ORF">MAPG_04261</name>
</gene>
<name>A0A0C4DW87_MAGP6</name>
<dbReference type="VEuPathDB" id="FungiDB:MAPG_04261"/>
<dbReference type="AlphaFoldDB" id="A0A0C4DW87"/>
<dbReference type="EnsemblFungi" id="MAPG_04261T0">
    <property type="protein sequence ID" value="MAPG_04261T0"/>
    <property type="gene ID" value="MAPG_04261"/>
</dbReference>
<accession>A0A0C4DW87</accession>
<evidence type="ECO:0000313" key="2">
    <source>
        <dbReference type="EMBL" id="KLU85231.1"/>
    </source>
</evidence>
<evidence type="ECO:0000313" key="4">
    <source>
        <dbReference type="Proteomes" id="UP000011715"/>
    </source>
</evidence>
<dbReference type="eggNOG" id="ENOG502RN8Y">
    <property type="taxonomic scope" value="Eukaryota"/>
</dbReference>
<feature type="region of interest" description="Disordered" evidence="1">
    <location>
        <begin position="1"/>
        <end position="28"/>
    </location>
</feature>
<dbReference type="OrthoDB" id="10490667at2759"/>
<proteinExistence type="predicted"/>
<organism evidence="3 4">
    <name type="scientific">Magnaporthiopsis poae (strain ATCC 64411 / 73-15)</name>
    <name type="common">Kentucky bluegrass fungus</name>
    <name type="synonym">Magnaporthe poae</name>
    <dbReference type="NCBI Taxonomy" id="644358"/>
    <lineage>
        <taxon>Eukaryota</taxon>
        <taxon>Fungi</taxon>
        <taxon>Dikarya</taxon>
        <taxon>Ascomycota</taxon>
        <taxon>Pezizomycotina</taxon>
        <taxon>Sordariomycetes</taxon>
        <taxon>Sordariomycetidae</taxon>
        <taxon>Magnaporthales</taxon>
        <taxon>Magnaporthaceae</taxon>
        <taxon>Magnaporthiopsis</taxon>
    </lineage>
</organism>
<reference evidence="2" key="3">
    <citation type="submission" date="2011-03" db="EMBL/GenBank/DDBJ databases">
        <title>Annotation of Magnaporthe poae ATCC 64411.</title>
        <authorList>
            <person name="Ma L.-J."/>
            <person name="Dead R."/>
            <person name="Young S.K."/>
            <person name="Zeng Q."/>
            <person name="Gargeya S."/>
            <person name="Fitzgerald M."/>
            <person name="Haas B."/>
            <person name="Abouelleil A."/>
            <person name="Alvarado L."/>
            <person name="Arachchi H.M."/>
            <person name="Berlin A."/>
            <person name="Brown A."/>
            <person name="Chapman S.B."/>
            <person name="Chen Z."/>
            <person name="Dunbar C."/>
            <person name="Freedman E."/>
            <person name="Gearin G."/>
            <person name="Gellesch M."/>
            <person name="Goldberg J."/>
            <person name="Griggs A."/>
            <person name="Gujja S."/>
            <person name="Heiman D."/>
            <person name="Howarth C."/>
            <person name="Larson L."/>
            <person name="Lui A."/>
            <person name="MacDonald P.J.P."/>
            <person name="Mehta T."/>
            <person name="Montmayeur A."/>
            <person name="Murphy C."/>
            <person name="Neiman D."/>
            <person name="Pearson M."/>
            <person name="Priest M."/>
            <person name="Roberts A."/>
            <person name="Saif S."/>
            <person name="Shea T."/>
            <person name="Shenoy N."/>
            <person name="Sisk P."/>
            <person name="Stolte C."/>
            <person name="Sykes S."/>
            <person name="Yandava C."/>
            <person name="Wortman J."/>
            <person name="Nusbaum C."/>
            <person name="Birren B."/>
        </authorList>
    </citation>
    <scope>NUCLEOTIDE SEQUENCE</scope>
    <source>
        <strain evidence="2">ATCC 64411</strain>
    </source>
</reference>
<dbReference type="EMBL" id="GL876968">
    <property type="protein sequence ID" value="KLU85231.1"/>
    <property type="molecule type" value="Genomic_DNA"/>
</dbReference>
<reference evidence="3" key="4">
    <citation type="journal article" date="2015" name="G3 (Bethesda)">
        <title>Genome sequences of three phytopathogenic species of the Magnaporthaceae family of fungi.</title>
        <authorList>
            <person name="Okagaki L.H."/>
            <person name="Nunes C.C."/>
            <person name="Sailsbery J."/>
            <person name="Clay B."/>
            <person name="Brown D."/>
            <person name="John T."/>
            <person name="Oh Y."/>
            <person name="Young N."/>
            <person name="Fitzgerald M."/>
            <person name="Haas B.J."/>
            <person name="Zeng Q."/>
            <person name="Young S."/>
            <person name="Adiconis X."/>
            <person name="Fan L."/>
            <person name="Levin J.Z."/>
            <person name="Mitchell T.K."/>
            <person name="Okubara P.A."/>
            <person name="Farman M.L."/>
            <person name="Kohn L.M."/>
            <person name="Birren B."/>
            <person name="Ma L.-J."/>
            <person name="Dean R.A."/>
        </authorList>
    </citation>
    <scope>NUCLEOTIDE SEQUENCE</scope>
    <source>
        <strain evidence="3">ATCC 64411 / 73-15</strain>
    </source>
</reference>
<dbReference type="EMBL" id="ADBL01001009">
    <property type="status" value="NOT_ANNOTATED_CDS"/>
    <property type="molecule type" value="Genomic_DNA"/>
</dbReference>
<feature type="region of interest" description="Disordered" evidence="1">
    <location>
        <begin position="92"/>
        <end position="155"/>
    </location>
</feature>
<reference evidence="3" key="5">
    <citation type="submission" date="2015-06" db="UniProtKB">
        <authorList>
            <consortium name="EnsemblFungi"/>
        </authorList>
    </citation>
    <scope>IDENTIFICATION</scope>
    <source>
        <strain evidence="3">ATCC 64411</strain>
    </source>
</reference>
<evidence type="ECO:0000256" key="1">
    <source>
        <dbReference type="SAM" id="MobiDB-lite"/>
    </source>
</evidence>
<evidence type="ECO:0000313" key="3">
    <source>
        <dbReference type="EnsemblFungi" id="MAPG_04261T0"/>
    </source>
</evidence>
<sequence length="214" mass="22768">MVLQRSHGSPVQLPPLTGLTAANSGSPGGLGRTVDDSLFGGLVSVSCSPLLLHSALTLFGPRRCLAARPRAVLTGAMRWPPWPMTAQMCHLDQGRSQQRQTWTPAGPHAAPATPPPPMSAGAGVDASLSNEEGSKPRMEPNYPFPSIHRPPASPEPSLLSPNYAASAYTYSRTAASPVAFPILGFIHVSQYSHRLMLNTPSILRRKFSDWGGLS</sequence>
<protein>
    <submittedName>
        <fullName evidence="2 3">Uncharacterized protein</fullName>
    </submittedName>
</protein>
<dbReference type="Proteomes" id="UP000011715">
    <property type="component" value="Unassembled WGS sequence"/>
</dbReference>
<reference evidence="2" key="2">
    <citation type="submission" date="2010-05" db="EMBL/GenBank/DDBJ databases">
        <title>The Genome Sequence of Magnaporthe poae strain ATCC 64411.</title>
        <authorList>
            <consortium name="The Broad Institute Genome Sequencing Platform"/>
            <consortium name="Broad Institute Genome Sequencing Center for Infectious Disease"/>
            <person name="Ma L.-J."/>
            <person name="Dead R."/>
            <person name="Young S."/>
            <person name="Zeng Q."/>
            <person name="Koehrsen M."/>
            <person name="Alvarado L."/>
            <person name="Berlin A."/>
            <person name="Chapman S.B."/>
            <person name="Chen Z."/>
            <person name="Freedman E."/>
            <person name="Gellesch M."/>
            <person name="Goldberg J."/>
            <person name="Griggs A."/>
            <person name="Gujja S."/>
            <person name="Heilman E.R."/>
            <person name="Heiman D."/>
            <person name="Hepburn T."/>
            <person name="Howarth C."/>
            <person name="Jen D."/>
            <person name="Larson L."/>
            <person name="Mehta T."/>
            <person name="Neiman D."/>
            <person name="Pearson M."/>
            <person name="Roberts A."/>
            <person name="Saif S."/>
            <person name="Shea T."/>
            <person name="Shenoy N."/>
            <person name="Sisk P."/>
            <person name="Stolte C."/>
            <person name="Sykes S."/>
            <person name="Walk T."/>
            <person name="White J."/>
            <person name="Yandava C."/>
            <person name="Haas B."/>
            <person name="Nusbaum C."/>
            <person name="Birren B."/>
        </authorList>
    </citation>
    <scope>NUCLEOTIDE SEQUENCE</scope>
    <source>
        <strain evidence="2">ATCC 64411</strain>
    </source>
</reference>